<dbReference type="EMBL" id="JBJKFK010002663">
    <property type="protein sequence ID" value="KAL3310768.1"/>
    <property type="molecule type" value="Genomic_DNA"/>
</dbReference>
<reference evidence="1 2" key="1">
    <citation type="submission" date="2024-11" db="EMBL/GenBank/DDBJ databases">
        <title>Adaptive evolution of stress response genes in parasites aligns with host niche diversity.</title>
        <authorList>
            <person name="Hahn C."/>
            <person name="Resl P."/>
        </authorList>
    </citation>
    <scope>NUCLEOTIDE SEQUENCE [LARGE SCALE GENOMIC DNA]</scope>
    <source>
        <strain evidence="1">EGGRZ-B1_66</strain>
        <tissue evidence="1">Body</tissue>
    </source>
</reference>
<keyword evidence="2" id="KW-1185">Reference proteome</keyword>
<evidence type="ECO:0000313" key="2">
    <source>
        <dbReference type="Proteomes" id="UP001626550"/>
    </source>
</evidence>
<dbReference type="Proteomes" id="UP001626550">
    <property type="component" value="Unassembled WGS sequence"/>
</dbReference>
<gene>
    <name evidence="1" type="ORF">Ciccas_010661</name>
</gene>
<sequence>MCQADIGHGLPKSVFWDDYVALLERSKTSSRLGAALVKTFLRGNPGGVHPDQISSSSLRYHREKIKAATLAKRRDENTHIECIGFDSRTEKGHGQREAESHLTIVAYPSLKFIDIGYPSDGSGEQYAQTVLRVLETHQS</sequence>
<accession>A0ABD2PUN5</accession>
<name>A0ABD2PUN5_9PLAT</name>
<proteinExistence type="predicted"/>
<protein>
    <submittedName>
        <fullName evidence="1">Uncharacterized protein</fullName>
    </submittedName>
</protein>
<dbReference type="AlphaFoldDB" id="A0ABD2PUN5"/>
<organism evidence="1 2">
    <name type="scientific">Cichlidogyrus casuarinus</name>
    <dbReference type="NCBI Taxonomy" id="1844966"/>
    <lineage>
        <taxon>Eukaryota</taxon>
        <taxon>Metazoa</taxon>
        <taxon>Spiralia</taxon>
        <taxon>Lophotrochozoa</taxon>
        <taxon>Platyhelminthes</taxon>
        <taxon>Monogenea</taxon>
        <taxon>Monopisthocotylea</taxon>
        <taxon>Dactylogyridea</taxon>
        <taxon>Ancyrocephalidae</taxon>
        <taxon>Cichlidogyrus</taxon>
    </lineage>
</organism>
<comment type="caution">
    <text evidence="1">The sequence shown here is derived from an EMBL/GenBank/DDBJ whole genome shotgun (WGS) entry which is preliminary data.</text>
</comment>
<evidence type="ECO:0000313" key="1">
    <source>
        <dbReference type="EMBL" id="KAL3310768.1"/>
    </source>
</evidence>